<gene>
    <name evidence="1" type="ORF">LCGC14_0671590</name>
</gene>
<dbReference type="EMBL" id="LAZR01001323">
    <property type="protein sequence ID" value="KKN46565.1"/>
    <property type="molecule type" value="Genomic_DNA"/>
</dbReference>
<organism evidence="1">
    <name type="scientific">marine sediment metagenome</name>
    <dbReference type="NCBI Taxonomy" id="412755"/>
    <lineage>
        <taxon>unclassified sequences</taxon>
        <taxon>metagenomes</taxon>
        <taxon>ecological metagenomes</taxon>
    </lineage>
</organism>
<reference evidence="1" key="1">
    <citation type="journal article" date="2015" name="Nature">
        <title>Complex archaea that bridge the gap between prokaryotes and eukaryotes.</title>
        <authorList>
            <person name="Spang A."/>
            <person name="Saw J.H."/>
            <person name="Jorgensen S.L."/>
            <person name="Zaremba-Niedzwiedzka K."/>
            <person name="Martijn J."/>
            <person name="Lind A.E."/>
            <person name="van Eijk R."/>
            <person name="Schleper C."/>
            <person name="Guy L."/>
            <person name="Ettema T.J."/>
        </authorList>
    </citation>
    <scope>NUCLEOTIDE SEQUENCE</scope>
</reference>
<protein>
    <submittedName>
        <fullName evidence="1">Uncharacterized protein</fullName>
    </submittedName>
</protein>
<name>A0A0F9QQT4_9ZZZZ</name>
<accession>A0A0F9QQT4</accession>
<sequence>MSEEFFIIKKIKDEDIEQPVTGSRKILIHAHLDDLIPKERLRYDKPKKGEKFLGMINDNSVCIGWIDINEGIPRTRLILDPAPELVDKWDDWEDRRPNHAILPTWNEYIDAMLGWLMNRPKRD</sequence>
<evidence type="ECO:0000313" key="1">
    <source>
        <dbReference type="EMBL" id="KKN46565.1"/>
    </source>
</evidence>
<dbReference type="AlphaFoldDB" id="A0A0F9QQT4"/>
<comment type="caution">
    <text evidence="1">The sequence shown here is derived from an EMBL/GenBank/DDBJ whole genome shotgun (WGS) entry which is preliminary data.</text>
</comment>
<proteinExistence type="predicted"/>